<evidence type="ECO:0000313" key="1">
    <source>
        <dbReference type="EMBL" id="PKC68130.1"/>
    </source>
</evidence>
<name>A0A2I1DY50_9GLOM</name>
<dbReference type="Proteomes" id="UP000232688">
    <property type="component" value="Unassembled WGS sequence"/>
</dbReference>
<dbReference type="VEuPathDB" id="FungiDB:RhiirA1_417182"/>
<comment type="caution">
    <text evidence="1">The sequence shown here is derived from an EMBL/GenBank/DDBJ whole genome shotgun (WGS) entry which is preliminary data.</text>
</comment>
<proteinExistence type="predicted"/>
<reference evidence="1 2" key="1">
    <citation type="submission" date="2017-10" db="EMBL/GenBank/DDBJ databases">
        <title>Extensive intraspecific genome diversity in a model arbuscular mycorrhizal fungus.</title>
        <authorList>
            <person name="Chen E.C.H."/>
            <person name="Morin E."/>
            <person name="Baudet D."/>
            <person name="Noel J."/>
            <person name="Ndikumana S."/>
            <person name="Charron P."/>
            <person name="St-Onge C."/>
            <person name="Giorgi J."/>
            <person name="Grigoriev I.V."/>
            <person name="Roux C."/>
            <person name="Martin F.M."/>
            <person name="Corradi N."/>
        </authorList>
    </citation>
    <scope>NUCLEOTIDE SEQUENCE [LARGE SCALE GENOMIC DNA]</scope>
    <source>
        <strain evidence="1 2">A1</strain>
    </source>
</reference>
<accession>A0A2I1DY50</accession>
<dbReference type="VEuPathDB" id="FungiDB:FUN_002903"/>
<protein>
    <submittedName>
        <fullName evidence="1">Uncharacterized protein</fullName>
    </submittedName>
</protein>
<evidence type="ECO:0000313" key="2">
    <source>
        <dbReference type="Proteomes" id="UP000232688"/>
    </source>
</evidence>
<dbReference type="EMBL" id="LLXH01000349">
    <property type="protein sequence ID" value="PKC68130.1"/>
    <property type="molecule type" value="Genomic_DNA"/>
</dbReference>
<organism evidence="1 2">
    <name type="scientific">Rhizophagus irregularis</name>
    <dbReference type="NCBI Taxonomy" id="588596"/>
    <lineage>
        <taxon>Eukaryota</taxon>
        <taxon>Fungi</taxon>
        <taxon>Fungi incertae sedis</taxon>
        <taxon>Mucoromycota</taxon>
        <taxon>Glomeromycotina</taxon>
        <taxon>Glomeromycetes</taxon>
        <taxon>Glomerales</taxon>
        <taxon>Glomeraceae</taxon>
        <taxon>Rhizophagus</taxon>
    </lineage>
</organism>
<dbReference type="OrthoDB" id="2379262at2759"/>
<dbReference type="VEuPathDB" id="FungiDB:RhiirFUN_024024"/>
<dbReference type="AlphaFoldDB" id="A0A2I1DY50"/>
<gene>
    <name evidence="1" type="ORF">RhiirA1_417182</name>
</gene>
<reference evidence="1 2" key="2">
    <citation type="submission" date="2017-10" db="EMBL/GenBank/DDBJ databases">
        <title>Genome analyses suggest a sexual origin of heterokaryosis in a supposedly ancient asexual fungus.</title>
        <authorList>
            <person name="Corradi N."/>
            <person name="Sedzielewska K."/>
            <person name="Noel J."/>
            <person name="Charron P."/>
            <person name="Farinelli L."/>
            <person name="Marton T."/>
            <person name="Kruger M."/>
            <person name="Pelin A."/>
            <person name="Brachmann A."/>
            <person name="Corradi N."/>
        </authorList>
    </citation>
    <scope>NUCLEOTIDE SEQUENCE [LARGE SCALE GENOMIC DNA]</scope>
    <source>
        <strain evidence="1 2">A1</strain>
    </source>
</reference>
<sequence>MTHIITKVMGEKIDNFFCDIFHNSRNHNTIQDHRHYDKPTSLLISSNSTDLGQSMPIVDALYNEDKFQVEDKLSRQIKLPCQNASRLDQQNHYDGNEQDEPHINSEFDDFSRRRKIVQIMFRTSIRSGICVKIKEFDNWKSDEESKNNTCNPMVLSECSTRIRALSSQLGLLLRVNTSEGNVRAEKKLCHLVLPNDRIKIWKADSSVCQSVTG</sequence>